<feature type="coiled-coil region" evidence="1">
    <location>
        <begin position="252"/>
        <end position="279"/>
    </location>
</feature>
<reference evidence="3" key="2">
    <citation type="submission" date="2020-09" db="EMBL/GenBank/DDBJ databases">
        <authorList>
            <person name="Sun Q."/>
            <person name="Zhou Y."/>
        </authorList>
    </citation>
    <scope>NUCLEOTIDE SEQUENCE</scope>
    <source>
        <strain evidence="3">CGMCC 1.12777</strain>
    </source>
</reference>
<keyword evidence="2" id="KW-0812">Transmembrane</keyword>
<name>A0A8J3EKK6_9BACL</name>
<comment type="caution">
    <text evidence="3">The sequence shown here is derived from an EMBL/GenBank/DDBJ whole genome shotgun (WGS) entry which is preliminary data.</text>
</comment>
<gene>
    <name evidence="3" type="ORF">GCM10007096_09640</name>
</gene>
<dbReference type="Gene3D" id="1.10.510.10">
    <property type="entry name" value="Transferase(Phosphotransferase) domain 1"/>
    <property type="match status" value="1"/>
</dbReference>
<keyword evidence="2" id="KW-0472">Membrane</keyword>
<keyword evidence="2" id="KW-1133">Transmembrane helix</keyword>
<dbReference type="InterPro" id="IPR018778">
    <property type="entry name" value="T7SS_EssB"/>
</dbReference>
<sequence length="452" mass="51202">MERQFKLGTGTVSYEEAHWVYHLPRHQVTVEQLDELNPLKERDALFFHCSDIHMDEKGLSLYYTPEKGYIPLSQISSHHVLERLAVAESLLEIYKIVNTNYTTLIDPDNIFFNKAGKAKYFYRGWRTLLPADASNEDELLFLMKCLFISIFSDHEFQELRASQLQLNGNESAFVHEIALARTIDELSILCTKEREKEHKRLISRRNKRPSQRPATVFALGGLLVGLLVGIGLMYFLQVLPAQSTATVALKQMDKKGDAVQETEAKLSQAEALLEGYRLARENESSEAVAAFESLKTLNEQDQKTLVEQYMALGDPESLLKAAKLDPSEQVTIVGKLVAMQTDEAKEAIKDMPSEEPSVQLEQAWLNQDYEQVLALYKEAGSKRASELAIESDLKLDHYTEAYAMAKGLKDKAIQLKVEEAYLKYTKADDSLSTKEKKAKVKSIEKTIKGLKD</sequence>
<keyword evidence="4" id="KW-1185">Reference proteome</keyword>
<dbReference type="Pfam" id="PF10140">
    <property type="entry name" value="YukC"/>
    <property type="match status" value="1"/>
</dbReference>
<accession>A0A8J3EKK6</accession>
<feature type="transmembrane region" description="Helical" evidence="2">
    <location>
        <begin position="214"/>
        <end position="236"/>
    </location>
</feature>
<proteinExistence type="predicted"/>
<dbReference type="AlphaFoldDB" id="A0A8J3EKK6"/>
<keyword evidence="1" id="KW-0175">Coiled coil</keyword>
<evidence type="ECO:0000256" key="1">
    <source>
        <dbReference type="SAM" id="Coils"/>
    </source>
</evidence>
<evidence type="ECO:0000313" key="4">
    <source>
        <dbReference type="Proteomes" id="UP000656813"/>
    </source>
</evidence>
<evidence type="ECO:0000256" key="2">
    <source>
        <dbReference type="SAM" id="Phobius"/>
    </source>
</evidence>
<reference evidence="3" key="1">
    <citation type="journal article" date="2014" name="Int. J. Syst. Evol. Microbiol.">
        <title>Complete genome sequence of Corynebacterium casei LMG S-19264T (=DSM 44701T), isolated from a smear-ripened cheese.</title>
        <authorList>
            <consortium name="US DOE Joint Genome Institute (JGI-PGF)"/>
            <person name="Walter F."/>
            <person name="Albersmeier A."/>
            <person name="Kalinowski J."/>
            <person name="Ruckert C."/>
        </authorList>
    </citation>
    <scope>NUCLEOTIDE SEQUENCE</scope>
    <source>
        <strain evidence="3">CGMCC 1.12777</strain>
    </source>
</reference>
<evidence type="ECO:0000313" key="3">
    <source>
        <dbReference type="EMBL" id="GGH77563.1"/>
    </source>
</evidence>
<evidence type="ECO:0008006" key="5">
    <source>
        <dbReference type="Google" id="ProtNLM"/>
    </source>
</evidence>
<dbReference type="EMBL" id="BMFV01000005">
    <property type="protein sequence ID" value="GGH77563.1"/>
    <property type="molecule type" value="Genomic_DNA"/>
</dbReference>
<protein>
    <recommendedName>
        <fullName evidence="5">Type VII secretion protein EssB</fullName>
    </recommendedName>
</protein>
<organism evidence="3 4">
    <name type="scientific">Pullulanibacillus pueri</name>
    <dbReference type="NCBI Taxonomy" id="1437324"/>
    <lineage>
        <taxon>Bacteria</taxon>
        <taxon>Bacillati</taxon>
        <taxon>Bacillota</taxon>
        <taxon>Bacilli</taxon>
        <taxon>Bacillales</taxon>
        <taxon>Sporolactobacillaceae</taxon>
        <taxon>Pullulanibacillus</taxon>
    </lineage>
</organism>
<dbReference type="Proteomes" id="UP000656813">
    <property type="component" value="Unassembled WGS sequence"/>
</dbReference>
<dbReference type="RefSeq" id="WP_188496266.1">
    <property type="nucleotide sequence ID" value="NZ_BMFV01000005.1"/>
</dbReference>